<dbReference type="AlphaFoldDB" id="A0A022VLJ6"/>
<sequence length="135" mass="15908">MDLDPVEYPVNSAQWRREITRLKAEKPDRYKPEQWEEARRRGPQPEQPWLEPILLRGLLNSPEKIQDRAGLSEAPKVRSAQTVPDNLIHPADKLETVQYCMVDGEGYCRLRERYQVRYTTLLIDGKNRTSHIFYS</sequence>
<organism evidence="2">
    <name type="scientific">Trichophyton rubrum CBS 288.86</name>
    <dbReference type="NCBI Taxonomy" id="1215330"/>
    <lineage>
        <taxon>Eukaryota</taxon>
        <taxon>Fungi</taxon>
        <taxon>Dikarya</taxon>
        <taxon>Ascomycota</taxon>
        <taxon>Pezizomycotina</taxon>
        <taxon>Eurotiomycetes</taxon>
        <taxon>Eurotiomycetidae</taxon>
        <taxon>Onygenales</taxon>
        <taxon>Arthrodermataceae</taxon>
        <taxon>Trichophyton</taxon>
    </lineage>
</organism>
<dbReference type="OrthoDB" id="3262926at2759"/>
<reference evidence="2" key="1">
    <citation type="submission" date="2014-02" db="EMBL/GenBank/DDBJ databases">
        <title>The Genome Sequence of Trichophyton rubrum (morphotype fischeri) CBS 288.86.</title>
        <authorList>
            <consortium name="The Broad Institute Genomics Platform"/>
            <person name="Cuomo C.A."/>
            <person name="White T.C."/>
            <person name="Graser Y."/>
            <person name="Martinez-Rossi N."/>
            <person name="Heitman J."/>
            <person name="Young S.K."/>
            <person name="Zeng Q."/>
            <person name="Gargeya S."/>
            <person name="Abouelleil A."/>
            <person name="Alvarado L."/>
            <person name="Chapman S.B."/>
            <person name="Gainer-Dewar J."/>
            <person name="Goldberg J."/>
            <person name="Griggs A."/>
            <person name="Gujja S."/>
            <person name="Hansen M."/>
            <person name="Howarth C."/>
            <person name="Imamovic A."/>
            <person name="Larimer J."/>
            <person name="Martinez D."/>
            <person name="Murphy C."/>
            <person name="Pearson M.D."/>
            <person name="Persinoti G."/>
            <person name="Poon T."/>
            <person name="Priest M."/>
            <person name="Roberts A.D."/>
            <person name="Saif S."/>
            <person name="Shea T.D."/>
            <person name="Sykes S.N."/>
            <person name="Wortman J."/>
            <person name="Nusbaum C."/>
            <person name="Birren B."/>
        </authorList>
    </citation>
    <scope>NUCLEOTIDE SEQUENCE [LARGE SCALE GENOMIC DNA]</scope>
    <source>
        <strain evidence="2">CBS 288.86</strain>
    </source>
</reference>
<feature type="compositionally biased region" description="Basic and acidic residues" evidence="1">
    <location>
        <begin position="26"/>
        <end position="40"/>
    </location>
</feature>
<feature type="region of interest" description="Disordered" evidence="1">
    <location>
        <begin position="26"/>
        <end position="47"/>
    </location>
</feature>
<dbReference type="Proteomes" id="UP000023758">
    <property type="component" value="Unassembled WGS sequence"/>
</dbReference>
<evidence type="ECO:0000256" key="1">
    <source>
        <dbReference type="SAM" id="MobiDB-lite"/>
    </source>
</evidence>
<gene>
    <name evidence="2" type="ORF">H103_08963</name>
</gene>
<name>A0A022VLJ6_TRIRU</name>
<dbReference type="EMBL" id="KK207950">
    <property type="protein sequence ID" value="EZF47177.1"/>
    <property type="molecule type" value="Genomic_DNA"/>
</dbReference>
<dbReference type="HOGENOM" id="CLU_1887254_0_0_1"/>
<proteinExistence type="predicted"/>
<accession>A0A022VLJ6</accession>
<evidence type="ECO:0000313" key="2">
    <source>
        <dbReference type="EMBL" id="EZF47177.1"/>
    </source>
</evidence>
<protein>
    <submittedName>
        <fullName evidence="2">Uncharacterized protein</fullName>
    </submittedName>
</protein>